<keyword evidence="1" id="KW-0732">Signal</keyword>
<dbReference type="InterPro" id="IPR036426">
    <property type="entry name" value="Bulb-type_lectin_dom_sf"/>
</dbReference>
<dbReference type="EMBL" id="LFYR01001785">
    <property type="protein sequence ID" value="KMZ59417.1"/>
    <property type="molecule type" value="Genomic_DNA"/>
</dbReference>
<dbReference type="OMA" id="MAECSIN"/>
<dbReference type="AlphaFoldDB" id="A0A0K9NTM3"/>
<gene>
    <name evidence="3" type="ORF">ZOSMA_68G00030</name>
</gene>
<reference evidence="4" key="1">
    <citation type="journal article" date="2016" name="Nature">
        <title>The genome of the seagrass Zostera marina reveals angiosperm adaptation to the sea.</title>
        <authorList>
            <person name="Olsen J.L."/>
            <person name="Rouze P."/>
            <person name="Verhelst B."/>
            <person name="Lin Y.-C."/>
            <person name="Bayer T."/>
            <person name="Collen J."/>
            <person name="Dattolo E."/>
            <person name="De Paoli E."/>
            <person name="Dittami S."/>
            <person name="Maumus F."/>
            <person name="Michel G."/>
            <person name="Kersting A."/>
            <person name="Lauritano C."/>
            <person name="Lohaus R."/>
            <person name="Toepel M."/>
            <person name="Tonon T."/>
            <person name="Vanneste K."/>
            <person name="Amirebrahimi M."/>
            <person name="Brakel J."/>
            <person name="Bostroem C."/>
            <person name="Chovatia M."/>
            <person name="Grimwood J."/>
            <person name="Jenkins J.W."/>
            <person name="Jueterbock A."/>
            <person name="Mraz A."/>
            <person name="Stam W.T."/>
            <person name="Tice H."/>
            <person name="Bornberg-Bauer E."/>
            <person name="Green P.J."/>
            <person name="Pearson G.A."/>
            <person name="Procaccini G."/>
            <person name="Duarte C.M."/>
            <person name="Schmutz J."/>
            <person name="Reusch T.B.H."/>
            <person name="Van de Peer Y."/>
        </authorList>
    </citation>
    <scope>NUCLEOTIDE SEQUENCE [LARGE SCALE GENOMIC DNA]</scope>
    <source>
        <strain evidence="4">cv. Finnish</strain>
    </source>
</reference>
<dbReference type="PROSITE" id="PS50927">
    <property type="entry name" value="BULB_LECTIN"/>
    <property type="match status" value="1"/>
</dbReference>
<dbReference type="Gene3D" id="2.90.10.10">
    <property type="entry name" value="Bulb-type lectin domain"/>
    <property type="match status" value="1"/>
</dbReference>
<evidence type="ECO:0000256" key="1">
    <source>
        <dbReference type="SAM" id="SignalP"/>
    </source>
</evidence>
<dbReference type="Pfam" id="PF01453">
    <property type="entry name" value="B_lectin"/>
    <property type="match status" value="1"/>
</dbReference>
<dbReference type="PANTHER" id="PTHR32444">
    <property type="entry name" value="BULB-TYPE LECTIN DOMAIN-CONTAINING PROTEIN"/>
    <property type="match status" value="1"/>
</dbReference>
<feature type="domain" description="Bulb-type lectin" evidence="2">
    <location>
        <begin position="31"/>
        <end position="162"/>
    </location>
</feature>
<dbReference type="PANTHER" id="PTHR32444:SF183">
    <property type="entry name" value="APPLE DOMAIN-CONTAINING PROTEIN"/>
    <property type="match status" value="1"/>
</dbReference>
<protein>
    <recommendedName>
        <fullName evidence="2">Bulb-type lectin domain-containing protein</fullName>
    </recommendedName>
</protein>
<evidence type="ECO:0000313" key="4">
    <source>
        <dbReference type="Proteomes" id="UP000036987"/>
    </source>
</evidence>
<evidence type="ECO:0000259" key="2">
    <source>
        <dbReference type="PROSITE" id="PS50927"/>
    </source>
</evidence>
<dbReference type="OrthoDB" id="786095at2759"/>
<sequence>MALNPSISSFLAYVLIVFISSLVSGAHGQGVVRRGVGDIIRDRQTVVSESGVFILGFFNPNQNSSSGGETRYLGIWYNFSRDVIVWVANREIPVTDSSGVVELTEDGDLIISQNQTNNINDVVVWSSNSSNPTVVNPVTTLLDTGNLIITNGTEDGDLIWQSFDYPTDTLLPSMKLGLNKQTGREWKLTSWKQPNDPFPGESVLQLGNSGLHELYFIIDNKKYSRAGSWNGEWFVGYPIAKTNSRFLSFSSTMKPKLFLPSA</sequence>
<dbReference type="SMART" id="SM00108">
    <property type="entry name" value="B_lectin"/>
    <property type="match status" value="1"/>
</dbReference>
<comment type="caution">
    <text evidence="3">The sequence shown here is derived from an EMBL/GenBank/DDBJ whole genome shotgun (WGS) entry which is preliminary data.</text>
</comment>
<dbReference type="GO" id="GO:0051707">
    <property type="term" value="P:response to other organism"/>
    <property type="evidence" value="ECO:0007669"/>
    <property type="project" value="UniProtKB-ARBA"/>
</dbReference>
<dbReference type="InterPro" id="IPR001480">
    <property type="entry name" value="Bulb-type_lectin_dom"/>
</dbReference>
<feature type="signal peptide" evidence="1">
    <location>
        <begin position="1"/>
        <end position="28"/>
    </location>
</feature>
<organism evidence="3 4">
    <name type="scientific">Zostera marina</name>
    <name type="common">Eelgrass</name>
    <dbReference type="NCBI Taxonomy" id="29655"/>
    <lineage>
        <taxon>Eukaryota</taxon>
        <taxon>Viridiplantae</taxon>
        <taxon>Streptophyta</taxon>
        <taxon>Embryophyta</taxon>
        <taxon>Tracheophyta</taxon>
        <taxon>Spermatophyta</taxon>
        <taxon>Magnoliopsida</taxon>
        <taxon>Liliopsida</taxon>
        <taxon>Zosteraceae</taxon>
        <taxon>Zostera</taxon>
    </lineage>
</organism>
<proteinExistence type="predicted"/>
<dbReference type="Proteomes" id="UP000036987">
    <property type="component" value="Unassembled WGS sequence"/>
</dbReference>
<dbReference type="CDD" id="cd00028">
    <property type="entry name" value="B_lectin"/>
    <property type="match status" value="1"/>
</dbReference>
<dbReference type="SUPFAM" id="SSF51110">
    <property type="entry name" value="alpha-D-mannose-specific plant lectins"/>
    <property type="match status" value="1"/>
</dbReference>
<evidence type="ECO:0000313" key="3">
    <source>
        <dbReference type="EMBL" id="KMZ59417.1"/>
    </source>
</evidence>
<keyword evidence="4" id="KW-1185">Reference proteome</keyword>
<feature type="chain" id="PRO_5005527157" description="Bulb-type lectin domain-containing protein" evidence="1">
    <location>
        <begin position="29"/>
        <end position="262"/>
    </location>
</feature>
<name>A0A0K9NTM3_ZOSMR</name>
<accession>A0A0K9NTM3</accession>